<comment type="subcellular location">
    <subcellularLocation>
        <location evidence="1">Cell membrane</location>
        <topology evidence="1">Multi-pass membrane protein</topology>
    </subcellularLocation>
</comment>
<keyword evidence="10 11" id="KW-0807">Transducer</keyword>
<name>G5ANX9_HETGA</name>
<dbReference type="Pfam" id="PF13853">
    <property type="entry name" value="7tm_4"/>
    <property type="match status" value="1"/>
</dbReference>
<keyword evidence="6 12" id="KW-1133">Transmembrane helix</keyword>
<reference evidence="14 15" key="1">
    <citation type="journal article" date="2011" name="Nature">
        <title>Genome sequencing reveals insights into physiology and longevity of the naked mole rat.</title>
        <authorList>
            <person name="Kim E.B."/>
            <person name="Fang X."/>
            <person name="Fushan A.A."/>
            <person name="Huang Z."/>
            <person name="Lobanov A.V."/>
            <person name="Han L."/>
            <person name="Marino S.M."/>
            <person name="Sun X."/>
            <person name="Turanov A.A."/>
            <person name="Yang P."/>
            <person name="Yim S.H."/>
            <person name="Zhao X."/>
            <person name="Kasaikina M.V."/>
            <person name="Stoletzki N."/>
            <person name="Peng C."/>
            <person name="Polak P."/>
            <person name="Xiong Z."/>
            <person name="Kiezun A."/>
            <person name="Zhu Y."/>
            <person name="Chen Y."/>
            <person name="Kryukov G.V."/>
            <person name="Zhang Q."/>
            <person name="Peshkin L."/>
            <person name="Yang L."/>
            <person name="Bronson R.T."/>
            <person name="Buffenstein R."/>
            <person name="Wang B."/>
            <person name="Han C."/>
            <person name="Li Q."/>
            <person name="Chen L."/>
            <person name="Zhao W."/>
            <person name="Sunyaev S.R."/>
            <person name="Park T.J."/>
            <person name="Zhang G."/>
            <person name="Wang J."/>
            <person name="Gladyshev V.N."/>
        </authorList>
    </citation>
    <scope>NUCLEOTIDE SEQUENCE [LARGE SCALE GENOMIC DNA]</scope>
</reference>
<protein>
    <submittedName>
        <fullName evidence="14">Olfactory receptor 14I1</fullName>
    </submittedName>
</protein>
<keyword evidence="5" id="KW-0552">Olfaction</keyword>
<feature type="transmembrane region" description="Helical" evidence="12">
    <location>
        <begin position="60"/>
        <end position="80"/>
    </location>
</feature>
<evidence type="ECO:0000256" key="11">
    <source>
        <dbReference type="RuleBase" id="RU000688"/>
    </source>
</evidence>
<evidence type="ECO:0000256" key="3">
    <source>
        <dbReference type="ARBA" id="ARBA00022606"/>
    </source>
</evidence>
<comment type="similarity">
    <text evidence="11">Belongs to the G-protein coupled receptor 1 family.</text>
</comment>
<keyword evidence="2" id="KW-1003">Cell membrane</keyword>
<evidence type="ECO:0000313" key="15">
    <source>
        <dbReference type="Proteomes" id="UP000006813"/>
    </source>
</evidence>
<dbReference type="GO" id="GO:0005886">
    <property type="term" value="C:plasma membrane"/>
    <property type="evidence" value="ECO:0007669"/>
    <property type="project" value="UniProtKB-SubCell"/>
</dbReference>
<dbReference type="InterPro" id="IPR000725">
    <property type="entry name" value="Olfact_rcpt"/>
</dbReference>
<feature type="transmembrane region" description="Helical" evidence="12">
    <location>
        <begin position="27"/>
        <end position="48"/>
    </location>
</feature>
<dbReference type="InterPro" id="IPR017452">
    <property type="entry name" value="GPCR_Rhodpsn_7TM"/>
</dbReference>
<feature type="transmembrane region" description="Helical" evidence="12">
    <location>
        <begin position="92"/>
        <end position="116"/>
    </location>
</feature>
<dbReference type="InterPro" id="IPR050516">
    <property type="entry name" value="Olfactory_GPCR"/>
</dbReference>
<accession>G5ANX9</accession>
<evidence type="ECO:0000256" key="2">
    <source>
        <dbReference type="ARBA" id="ARBA00022475"/>
    </source>
</evidence>
<dbReference type="GO" id="GO:0004930">
    <property type="term" value="F:G protein-coupled receptor activity"/>
    <property type="evidence" value="ECO:0007669"/>
    <property type="project" value="UniProtKB-KW"/>
</dbReference>
<dbReference type="InParanoid" id="G5ANX9"/>
<dbReference type="PANTHER" id="PTHR26452">
    <property type="entry name" value="OLFACTORY RECEPTOR"/>
    <property type="match status" value="1"/>
</dbReference>
<evidence type="ECO:0000256" key="12">
    <source>
        <dbReference type="SAM" id="Phobius"/>
    </source>
</evidence>
<evidence type="ECO:0000256" key="4">
    <source>
        <dbReference type="ARBA" id="ARBA00022692"/>
    </source>
</evidence>
<feature type="domain" description="G-protein coupled receptors family 1 profile" evidence="13">
    <location>
        <begin position="39"/>
        <end position="185"/>
    </location>
</feature>
<evidence type="ECO:0000259" key="13">
    <source>
        <dbReference type="PROSITE" id="PS50262"/>
    </source>
</evidence>
<dbReference type="AlphaFoldDB" id="G5ANX9"/>
<evidence type="ECO:0000256" key="1">
    <source>
        <dbReference type="ARBA" id="ARBA00004651"/>
    </source>
</evidence>
<dbReference type="InterPro" id="IPR000276">
    <property type="entry name" value="GPCR_Rhodpsn"/>
</dbReference>
<evidence type="ECO:0000256" key="10">
    <source>
        <dbReference type="ARBA" id="ARBA00023224"/>
    </source>
</evidence>
<dbReference type="PROSITE" id="PS00237">
    <property type="entry name" value="G_PROTEIN_RECEP_F1_1"/>
    <property type="match status" value="1"/>
</dbReference>
<organism evidence="14 15">
    <name type="scientific">Heterocephalus glaber</name>
    <name type="common">Naked mole rat</name>
    <dbReference type="NCBI Taxonomy" id="10181"/>
    <lineage>
        <taxon>Eukaryota</taxon>
        <taxon>Metazoa</taxon>
        <taxon>Chordata</taxon>
        <taxon>Craniata</taxon>
        <taxon>Vertebrata</taxon>
        <taxon>Euteleostomi</taxon>
        <taxon>Mammalia</taxon>
        <taxon>Eutheria</taxon>
        <taxon>Euarchontoglires</taxon>
        <taxon>Glires</taxon>
        <taxon>Rodentia</taxon>
        <taxon>Hystricomorpha</taxon>
        <taxon>Bathyergidae</taxon>
        <taxon>Heterocephalus</taxon>
    </lineage>
</organism>
<evidence type="ECO:0000256" key="8">
    <source>
        <dbReference type="ARBA" id="ARBA00023136"/>
    </source>
</evidence>
<evidence type="ECO:0000313" key="14">
    <source>
        <dbReference type="EMBL" id="EHA98739.1"/>
    </source>
</evidence>
<dbReference type="Proteomes" id="UP000006813">
    <property type="component" value="Unassembled WGS sequence"/>
</dbReference>
<evidence type="ECO:0000256" key="6">
    <source>
        <dbReference type="ARBA" id="ARBA00022989"/>
    </source>
</evidence>
<dbReference type="Gene3D" id="1.20.1070.10">
    <property type="entry name" value="Rhodopsin 7-helix transmembrane proteins"/>
    <property type="match status" value="1"/>
</dbReference>
<evidence type="ECO:0000256" key="5">
    <source>
        <dbReference type="ARBA" id="ARBA00022725"/>
    </source>
</evidence>
<keyword evidence="9 11" id="KW-0675">Receptor</keyword>
<keyword evidence="4 11" id="KW-0812">Transmembrane</keyword>
<dbReference type="EMBL" id="JH166244">
    <property type="protein sequence ID" value="EHA98739.1"/>
    <property type="molecule type" value="Genomic_DNA"/>
</dbReference>
<dbReference type="PROSITE" id="PS50262">
    <property type="entry name" value="G_PROTEIN_RECEP_F1_2"/>
    <property type="match status" value="1"/>
</dbReference>
<dbReference type="GO" id="GO:0004984">
    <property type="term" value="F:olfactory receptor activity"/>
    <property type="evidence" value="ECO:0007669"/>
    <property type="project" value="InterPro"/>
</dbReference>
<dbReference type="PRINTS" id="PR00237">
    <property type="entry name" value="GPCRRHODOPSN"/>
</dbReference>
<evidence type="ECO:0000256" key="7">
    <source>
        <dbReference type="ARBA" id="ARBA00023040"/>
    </source>
</evidence>
<sequence length="185" mass="20441">MDNVTIITEFLLMDVAGSRELQVLQDVLFLGIYLGALTGNLVTVTVIMTDTHLHSPLYSLISNVALIDLGSISVIVPKAVMNSMKGNRRISLTECVMQIFPYALFASAEIAILVIMSYDRYMAIWDTLHYVLIITLSLCSQTTAGSRASGLVFSAINTGTLFRLPFIKNNIIKQYFCNIPQILSI</sequence>
<keyword evidence="8 12" id="KW-0472">Membrane</keyword>
<gene>
    <name evidence="14" type="ORF">GW7_17839</name>
</gene>
<keyword evidence="7 11" id="KW-0297">G-protein coupled receptor</keyword>
<dbReference type="SUPFAM" id="SSF81321">
    <property type="entry name" value="Family A G protein-coupled receptor-like"/>
    <property type="match status" value="1"/>
</dbReference>
<evidence type="ECO:0000256" key="9">
    <source>
        <dbReference type="ARBA" id="ARBA00023170"/>
    </source>
</evidence>
<proteinExistence type="inferred from homology"/>
<keyword evidence="3" id="KW-0716">Sensory transduction</keyword>